<dbReference type="OrthoDB" id="8732661at2"/>
<comment type="cofactor">
    <cofactor evidence="2">
        <name>Co(2+)</name>
        <dbReference type="ChEBI" id="CHEBI:48828"/>
    </cofactor>
</comment>
<evidence type="ECO:0000256" key="9">
    <source>
        <dbReference type="ARBA" id="ARBA00022842"/>
    </source>
</evidence>
<dbReference type="InterPro" id="IPR020826">
    <property type="entry name" value="Transketolase_BS"/>
</dbReference>
<organism evidence="20 21">
    <name type="scientific">Xenorhabdus kozodoii</name>
    <dbReference type="NCBI Taxonomy" id="351676"/>
    <lineage>
        <taxon>Bacteria</taxon>
        <taxon>Pseudomonadati</taxon>
        <taxon>Pseudomonadota</taxon>
        <taxon>Gammaproteobacteria</taxon>
        <taxon>Enterobacterales</taxon>
        <taxon>Morganellaceae</taxon>
        <taxon>Xenorhabdus</taxon>
    </lineage>
</organism>
<evidence type="ECO:0000256" key="3">
    <source>
        <dbReference type="ARBA" id="ARBA00007131"/>
    </source>
</evidence>
<dbReference type="PANTHER" id="PTHR43522:SF2">
    <property type="entry name" value="TRANSKETOLASE 1-RELATED"/>
    <property type="match status" value="1"/>
</dbReference>
<dbReference type="Pfam" id="PF02779">
    <property type="entry name" value="Transket_pyr"/>
    <property type="match status" value="1"/>
</dbReference>
<dbReference type="InterPro" id="IPR005474">
    <property type="entry name" value="Transketolase_N"/>
</dbReference>
<dbReference type="NCBIfam" id="TIGR00232">
    <property type="entry name" value="tktlase_bact"/>
    <property type="match status" value="1"/>
</dbReference>
<dbReference type="FunFam" id="3.40.50.920:FF:000003">
    <property type="entry name" value="Transketolase"/>
    <property type="match status" value="1"/>
</dbReference>
<keyword evidence="10 15" id="KW-0786">Thiamine pyrophosphate</keyword>
<comment type="cofactor">
    <cofactor evidence="18">
        <name>Mg(2+)</name>
        <dbReference type="ChEBI" id="CHEBI:18420"/>
    </cofactor>
    <cofactor evidence="18">
        <name>Ca(2+)</name>
        <dbReference type="ChEBI" id="CHEBI:29108"/>
    </cofactor>
    <cofactor evidence="18">
        <name>Mn(2+)</name>
        <dbReference type="ChEBI" id="CHEBI:29035"/>
    </cofactor>
    <cofactor evidence="18">
        <name>Co(2+)</name>
        <dbReference type="ChEBI" id="CHEBI:48828"/>
    </cofactor>
    <text evidence="18">Binds 1 Mg(2+) ion per subunit. Can also utilize other divalent metal cations, such as Ca(2+), Mn(2+) and Co(2+).</text>
</comment>
<dbReference type="SUPFAM" id="SSF52518">
    <property type="entry name" value="Thiamin diphosphate-binding fold (THDP-binding)"/>
    <property type="match status" value="2"/>
</dbReference>
<dbReference type="PANTHER" id="PTHR43522">
    <property type="entry name" value="TRANSKETOLASE"/>
    <property type="match status" value="1"/>
</dbReference>
<evidence type="ECO:0000259" key="19">
    <source>
        <dbReference type="SMART" id="SM00861"/>
    </source>
</evidence>
<feature type="binding site" evidence="15">
    <location>
        <position position="437"/>
    </location>
    <ligand>
        <name>thiamine diphosphate</name>
        <dbReference type="ChEBI" id="CHEBI:58937"/>
    </ligand>
</feature>
<keyword evidence="7 16" id="KW-0479">Metal-binding</keyword>
<dbReference type="SMART" id="SM00861">
    <property type="entry name" value="Transket_pyr"/>
    <property type="match status" value="1"/>
</dbReference>
<feature type="binding site" evidence="14">
    <location>
        <position position="261"/>
    </location>
    <ligand>
        <name>substrate</name>
    </ligand>
</feature>
<gene>
    <name evidence="20" type="ORF">Xkoz_02917</name>
</gene>
<keyword evidence="8 18" id="KW-0106">Calcium</keyword>
<dbReference type="InterPro" id="IPR005478">
    <property type="entry name" value="Transketolase_bac-like"/>
</dbReference>
<evidence type="ECO:0000256" key="5">
    <source>
        <dbReference type="ARBA" id="ARBA00013152"/>
    </source>
</evidence>
<evidence type="ECO:0000256" key="2">
    <source>
        <dbReference type="ARBA" id="ARBA00001941"/>
    </source>
</evidence>
<dbReference type="CDD" id="cd07033">
    <property type="entry name" value="TPP_PYR_DXS_TK_like"/>
    <property type="match status" value="1"/>
</dbReference>
<evidence type="ECO:0000256" key="12">
    <source>
        <dbReference type="NCBIfam" id="TIGR00232"/>
    </source>
</evidence>
<comment type="similarity">
    <text evidence="3 18">Belongs to the transketolase family.</text>
</comment>
<evidence type="ECO:0000256" key="17">
    <source>
        <dbReference type="PIRSR" id="PIRSR605478-5"/>
    </source>
</evidence>
<protein>
    <recommendedName>
        <fullName evidence="5 12">Transketolase</fullName>
        <ecNumber evidence="5 12">2.2.1.1</ecNumber>
    </recommendedName>
</protein>
<evidence type="ECO:0000256" key="10">
    <source>
        <dbReference type="ARBA" id="ARBA00023052"/>
    </source>
</evidence>
<feature type="binding site" evidence="14">
    <location>
        <position position="358"/>
    </location>
    <ligand>
        <name>substrate</name>
    </ligand>
</feature>
<evidence type="ECO:0000256" key="7">
    <source>
        <dbReference type="ARBA" id="ARBA00022723"/>
    </source>
</evidence>
<dbReference type="Pfam" id="PF00456">
    <property type="entry name" value="Transketolase_N"/>
    <property type="match status" value="1"/>
</dbReference>
<feature type="binding site" evidence="16">
    <location>
        <position position="185"/>
    </location>
    <ligand>
        <name>Mg(2+)</name>
        <dbReference type="ChEBI" id="CHEBI:18420"/>
    </ligand>
</feature>
<keyword evidence="21" id="KW-1185">Reference proteome</keyword>
<dbReference type="InterPro" id="IPR049557">
    <property type="entry name" value="Transketolase_CS"/>
</dbReference>
<feature type="binding site" evidence="14">
    <location>
        <position position="26"/>
    </location>
    <ligand>
        <name>substrate</name>
    </ligand>
</feature>
<feature type="binding site" evidence="16">
    <location>
        <position position="155"/>
    </location>
    <ligand>
        <name>Mg(2+)</name>
        <dbReference type="ChEBI" id="CHEBI:18420"/>
    </ligand>
</feature>
<feature type="binding site" evidence="14">
    <location>
        <position position="473"/>
    </location>
    <ligand>
        <name>substrate</name>
    </ligand>
</feature>
<dbReference type="InterPro" id="IPR055152">
    <property type="entry name" value="Transketolase-like_C_2"/>
</dbReference>
<evidence type="ECO:0000256" key="13">
    <source>
        <dbReference type="PIRSR" id="PIRSR605478-1"/>
    </source>
</evidence>
<feature type="binding site" evidence="14">
    <location>
        <position position="520"/>
    </location>
    <ligand>
        <name>substrate</name>
    </ligand>
</feature>
<dbReference type="PROSITE" id="PS00802">
    <property type="entry name" value="TRANSKETOLASE_2"/>
    <property type="match status" value="1"/>
</dbReference>
<feature type="binding site" evidence="15">
    <location>
        <position position="66"/>
    </location>
    <ligand>
        <name>thiamine diphosphate</name>
        <dbReference type="ChEBI" id="CHEBI:58937"/>
    </ligand>
</feature>
<dbReference type="InterPro" id="IPR009014">
    <property type="entry name" value="Transketo_C/PFOR_II"/>
</dbReference>
<comment type="cofactor">
    <cofactor evidence="15">
        <name>thiamine diphosphate</name>
        <dbReference type="ChEBI" id="CHEBI:58937"/>
    </cofactor>
    <text evidence="15">Binds 1 thiamine pyrophosphate per subunit. During the reaction, the substrate forms a covalent intermediate with the cofactor.</text>
</comment>
<evidence type="ECO:0000256" key="14">
    <source>
        <dbReference type="PIRSR" id="PIRSR605478-2"/>
    </source>
</evidence>
<comment type="catalytic activity">
    <reaction evidence="11 18">
        <text>D-sedoheptulose 7-phosphate + D-glyceraldehyde 3-phosphate = aldehydo-D-ribose 5-phosphate + D-xylulose 5-phosphate</text>
        <dbReference type="Rhea" id="RHEA:10508"/>
        <dbReference type="ChEBI" id="CHEBI:57483"/>
        <dbReference type="ChEBI" id="CHEBI:57737"/>
        <dbReference type="ChEBI" id="CHEBI:58273"/>
        <dbReference type="ChEBI" id="CHEBI:59776"/>
        <dbReference type="EC" id="2.2.1.1"/>
    </reaction>
</comment>
<dbReference type="Pfam" id="PF22613">
    <property type="entry name" value="Transketolase_C_1"/>
    <property type="match status" value="1"/>
</dbReference>
<evidence type="ECO:0000313" key="21">
    <source>
        <dbReference type="Proteomes" id="UP000221101"/>
    </source>
</evidence>
<comment type="function">
    <text evidence="18">Catalyzes the transfer of a two-carbon ketol group from a ketose donor to an aldose acceptor, via a covalent intermediate with the cofactor thiamine pyrophosphate.</text>
</comment>
<reference evidence="20 21" key="1">
    <citation type="journal article" date="2017" name="Nat. Microbiol.">
        <title>Natural product diversity associated with the nematode symbionts Photorhabdus and Xenorhabdus.</title>
        <authorList>
            <person name="Tobias N.J."/>
            <person name="Wolff H."/>
            <person name="Djahanschiri B."/>
            <person name="Grundmann F."/>
            <person name="Kronenwerth M."/>
            <person name="Shi Y.M."/>
            <person name="Simonyi S."/>
            <person name="Grun P."/>
            <person name="Shapiro-Ilan D."/>
            <person name="Pidot S.J."/>
            <person name="Stinear T.P."/>
            <person name="Ebersberger I."/>
            <person name="Bode H.B."/>
        </authorList>
    </citation>
    <scope>NUCLEOTIDE SEQUENCE [LARGE SCALE GENOMIC DNA]</scope>
    <source>
        <strain evidence="20 21">DSM 17907</strain>
    </source>
</reference>
<feature type="active site" description="Proton donor" evidence="13">
    <location>
        <position position="411"/>
    </location>
</feature>
<feature type="binding site" evidence="14">
    <location>
        <position position="461"/>
    </location>
    <ligand>
        <name>substrate</name>
    </ligand>
</feature>
<feature type="binding site" evidence="15">
    <location>
        <position position="261"/>
    </location>
    <ligand>
        <name>thiamine diphosphate</name>
        <dbReference type="ChEBI" id="CHEBI:58937"/>
    </ligand>
</feature>
<dbReference type="InterPro" id="IPR005475">
    <property type="entry name" value="Transketolase-like_Pyr-bd"/>
</dbReference>
<feature type="binding site" evidence="15">
    <location>
        <begin position="114"/>
        <end position="116"/>
    </location>
    <ligand>
        <name>thiamine diphosphate</name>
        <dbReference type="ChEBI" id="CHEBI:58937"/>
    </ligand>
</feature>
<dbReference type="GO" id="GO:0005829">
    <property type="term" value="C:cytosol"/>
    <property type="evidence" value="ECO:0007669"/>
    <property type="project" value="TreeGrafter"/>
</dbReference>
<feature type="site" description="Important for catalytic activity" evidence="17">
    <location>
        <position position="26"/>
    </location>
</feature>
<comment type="cofactor">
    <cofactor evidence="1">
        <name>Ca(2+)</name>
        <dbReference type="ChEBI" id="CHEBI:29108"/>
    </cofactor>
</comment>
<sequence length="664" mass="72162">MTTRKTLANAIRFLSMDAVQKAKSGHPGAPMGMADIAEVLWRDYLNHNPSNPDWADRDRFVLSNGHGSMLIYSLLHLTGYDVSIDDLKNFRQLHSKTPGHPEYGYTPGVETTTGPLGQGIANAVGFAIAERTLAAQFNRPGHDIVDHFTYAFMGDGCMMEGISHEVCSLAGTLKLGKLIAFYDDNGISIDGEVEGWFTDDTAARFEAYGWHVIRGIDGHDADAIAAAIEAARQETGKPSLLMCKTIIGFGSPNKAGKEECHGSPLGDAEIEATRKALGWEHPAFDIPQDIYAGWNAQEAGKAKEAVWAEKFAAYAQNYPELATEFTRRTRGELPANWQAESKAFIEKLQQNPASIASRKASQNALEAFGKVLPEFMGGSADLAPSNLTMWSGSKPLNEVQDGNYIHYGVREFGMSAIMNGIALHGGFVPYGATFLMFLEYARNAVRMAALMKVRSIFVYTHDSIGLGEDGPTHQPVEQIASLRVTPNMSTWRPCDQVESAVAWKYAIERKDGPTALIFSRQNLAQQARTAEQLANIEKGAYILKDCAGQPELILIATGSEVELAVKAADQLTAEGRQVRVVSMPSTDAFDKQDAAYREAVLPAAVSARVAIEAGIADYWYKYVGIHGAIVGMSTFGESAPADLLFKEFGFTVDNVVAKATALLK</sequence>
<dbReference type="CDD" id="cd02012">
    <property type="entry name" value="TPP_TK"/>
    <property type="match status" value="1"/>
</dbReference>
<evidence type="ECO:0000256" key="1">
    <source>
        <dbReference type="ARBA" id="ARBA00001913"/>
    </source>
</evidence>
<name>A0A2D0L5D8_9GAMM</name>
<dbReference type="EMBL" id="NJCX01000022">
    <property type="protein sequence ID" value="PHM70908.1"/>
    <property type="molecule type" value="Genomic_DNA"/>
</dbReference>
<dbReference type="GO" id="GO:0009052">
    <property type="term" value="P:pentose-phosphate shunt, non-oxidative branch"/>
    <property type="evidence" value="ECO:0007669"/>
    <property type="project" value="UniProtKB-ARBA"/>
</dbReference>
<evidence type="ECO:0000313" key="20">
    <source>
        <dbReference type="EMBL" id="PHM70908.1"/>
    </source>
</evidence>
<dbReference type="GO" id="GO:0004802">
    <property type="term" value="F:transketolase activity"/>
    <property type="evidence" value="ECO:0007669"/>
    <property type="project" value="UniProtKB-UniRule"/>
</dbReference>
<feature type="binding site" evidence="15">
    <location>
        <position position="156"/>
    </location>
    <ligand>
        <name>thiamine diphosphate</name>
        <dbReference type="ChEBI" id="CHEBI:58937"/>
    </ligand>
</feature>
<evidence type="ECO:0000256" key="18">
    <source>
        <dbReference type="RuleBase" id="RU004996"/>
    </source>
</evidence>
<dbReference type="Gene3D" id="3.40.50.920">
    <property type="match status" value="1"/>
</dbReference>
<feature type="binding site" evidence="14">
    <location>
        <position position="385"/>
    </location>
    <ligand>
        <name>substrate</name>
    </ligand>
</feature>
<dbReference type="PROSITE" id="PS00801">
    <property type="entry name" value="TRANSKETOLASE_1"/>
    <property type="match status" value="1"/>
</dbReference>
<dbReference type="EC" id="2.2.1.1" evidence="5 12"/>
<dbReference type="GO" id="GO:0046872">
    <property type="term" value="F:metal ion binding"/>
    <property type="evidence" value="ECO:0007669"/>
    <property type="project" value="UniProtKB-KW"/>
</dbReference>
<dbReference type="RefSeq" id="WP_099142846.1">
    <property type="nucleotide sequence ID" value="NZ_CAWNOR010000056.1"/>
</dbReference>
<dbReference type="InterPro" id="IPR033247">
    <property type="entry name" value="Transketolase_fam"/>
</dbReference>
<feature type="binding site" evidence="15">
    <location>
        <position position="185"/>
    </location>
    <ligand>
        <name>thiamine diphosphate</name>
        <dbReference type="ChEBI" id="CHEBI:58937"/>
    </ligand>
</feature>
<comment type="cofactor">
    <cofactor evidence="16">
        <name>Mg(2+)</name>
        <dbReference type="ChEBI" id="CHEBI:18420"/>
    </cofactor>
    <text evidence="16">Binds 1 Mg(2+) ion per subunit. Can also utilize other divalent metal cations, such as Ca(2+), Mn(2+) and Co(2+).</text>
</comment>
<dbReference type="FunFam" id="3.40.50.970:FF:000004">
    <property type="entry name" value="Transketolase"/>
    <property type="match status" value="1"/>
</dbReference>
<evidence type="ECO:0000256" key="6">
    <source>
        <dbReference type="ARBA" id="ARBA00022679"/>
    </source>
</evidence>
<proteinExistence type="inferred from homology"/>
<feature type="site" description="Important for catalytic activity" evidence="17">
    <location>
        <position position="261"/>
    </location>
</feature>
<dbReference type="FunFam" id="3.40.50.970:FF:000003">
    <property type="entry name" value="Transketolase"/>
    <property type="match status" value="1"/>
</dbReference>
<dbReference type="Proteomes" id="UP000221101">
    <property type="component" value="Unassembled WGS sequence"/>
</dbReference>
<evidence type="ECO:0000256" key="4">
    <source>
        <dbReference type="ARBA" id="ARBA00011738"/>
    </source>
</evidence>
<feature type="binding site" evidence="14">
    <location>
        <position position="469"/>
    </location>
    <ligand>
        <name>substrate</name>
    </ligand>
</feature>
<evidence type="ECO:0000256" key="8">
    <source>
        <dbReference type="ARBA" id="ARBA00022837"/>
    </source>
</evidence>
<feature type="binding site" evidence="16">
    <location>
        <position position="187"/>
    </location>
    <ligand>
        <name>Mg(2+)</name>
        <dbReference type="ChEBI" id="CHEBI:18420"/>
    </ligand>
</feature>
<dbReference type="InterPro" id="IPR029061">
    <property type="entry name" value="THDP-binding"/>
</dbReference>
<evidence type="ECO:0000256" key="16">
    <source>
        <dbReference type="PIRSR" id="PIRSR605478-4"/>
    </source>
</evidence>
<dbReference type="Gene3D" id="3.40.50.970">
    <property type="match status" value="2"/>
</dbReference>
<dbReference type="AlphaFoldDB" id="A0A2D0L5D8"/>
<comment type="caution">
    <text evidence="20">The sequence shown here is derived from an EMBL/GenBank/DDBJ whole genome shotgun (WGS) entry which is preliminary data.</text>
</comment>
<evidence type="ECO:0000256" key="11">
    <source>
        <dbReference type="ARBA" id="ARBA00049473"/>
    </source>
</evidence>
<comment type="subunit">
    <text evidence="4 18">Homodimer.</text>
</comment>
<feature type="domain" description="Transketolase-like pyrimidine-binding" evidence="19">
    <location>
        <begin position="355"/>
        <end position="525"/>
    </location>
</feature>
<evidence type="ECO:0000256" key="15">
    <source>
        <dbReference type="PIRSR" id="PIRSR605478-3"/>
    </source>
</evidence>
<keyword evidence="6 18" id="KW-0808">Transferase</keyword>
<accession>A0A2D0L5D8</accession>
<dbReference type="SUPFAM" id="SSF52922">
    <property type="entry name" value="TK C-terminal domain-like"/>
    <property type="match status" value="1"/>
</dbReference>
<keyword evidence="9 16" id="KW-0460">Magnesium</keyword>